<protein>
    <submittedName>
        <fullName evidence="1">Uncharacterized protein</fullName>
    </submittedName>
</protein>
<sequence>MAPNFRQTAQTRRGNRSGYVEHDDFDGLPIRQWRPVWVTITPPPPPDLTRKNDVWSHELPHGMPKDSQLLPPHTQELLRAARSGRLYKRPAPAEEEETEADLTVPEKPEKKEEDPSTKGFQIKIWKQVARNAEGASVSHLAKRRKGTVTLSSDLPAGAAPGPTITKATVRRIDAAGNPYTQEVTLNEGQAVDGEIISTTVVAAPVPSATVDTSATPIRRRPPPPKRKPKGPGRGRRKKLPLPASTHTTAVNPVPTGLAMPGVQVDGTQASAAKPDDSASKQVDIEMADDDEGEDGEDGEDDGEEGDDDDEDGDGADGDTVDSRAESEAKSDHMEITPSQNPTGETTRIASLPPNQDLPSANTNLSAPLPPPSHVAGSPLKQVISAQSPGSPSHDSASPGVKLEDSTTPDGTNQAPHVAPPVPGPVPTIDASTVDESSETNAVPMAEVDVAMDIDVDMPDVAITFTETSTEAMPSTSADSSVAITDAQDPLLVQPIESSSLAPKELSVVEETQKEATGVEPPPENPETGEAGLASSGDVQTSGNPIDINSATEPKVQNDPIASTESSAVQAADYPSADGQSIPIPGLAEPQDEPPVPQAQDENAANSPDLFSGLEAALDQHGHSNSEPIPDSSGATEPHAEASCQSD</sequence>
<comment type="caution">
    <text evidence="1">The sequence shown here is derived from an EMBL/GenBank/DDBJ whole genome shotgun (WGS) entry which is preliminary data.</text>
</comment>
<reference evidence="1" key="1">
    <citation type="submission" date="2022-11" db="EMBL/GenBank/DDBJ databases">
        <title>Genome Sequence of Nemania bipapillata.</title>
        <authorList>
            <person name="Buettner E."/>
        </authorList>
    </citation>
    <scope>NUCLEOTIDE SEQUENCE</scope>
    <source>
        <strain evidence="1">CP14</strain>
    </source>
</reference>
<dbReference type="EMBL" id="JAPESX010000332">
    <property type="protein sequence ID" value="KAJ8121856.1"/>
    <property type="molecule type" value="Genomic_DNA"/>
</dbReference>
<evidence type="ECO:0000313" key="1">
    <source>
        <dbReference type="EMBL" id="KAJ8121856.1"/>
    </source>
</evidence>
<evidence type="ECO:0000313" key="2">
    <source>
        <dbReference type="Proteomes" id="UP001153334"/>
    </source>
</evidence>
<dbReference type="Proteomes" id="UP001153334">
    <property type="component" value="Unassembled WGS sequence"/>
</dbReference>
<keyword evidence="2" id="KW-1185">Reference proteome</keyword>
<proteinExistence type="predicted"/>
<gene>
    <name evidence="1" type="ORF">ONZ43_g1800</name>
</gene>
<name>A0ACC2J362_9PEZI</name>
<accession>A0ACC2J362</accession>
<organism evidence="1 2">
    <name type="scientific">Nemania bipapillata</name>
    <dbReference type="NCBI Taxonomy" id="110536"/>
    <lineage>
        <taxon>Eukaryota</taxon>
        <taxon>Fungi</taxon>
        <taxon>Dikarya</taxon>
        <taxon>Ascomycota</taxon>
        <taxon>Pezizomycotina</taxon>
        <taxon>Sordariomycetes</taxon>
        <taxon>Xylariomycetidae</taxon>
        <taxon>Xylariales</taxon>
        <taxon>Xylariaceae</taxon>
        <taxon>Nemania</taxon>
    </lineage>
</organism>